<feature type="domain" description="DUF2229" evidence="1">
    <location>
        <begin position="10"/>
        <end position="142"/>
    </location>
</feature>
<reference evidence="2" key="1">
    <citation type="submission" date="2019-08" db="EMBL/GenBank/DDBJ databases">
        <authorList>
            <person name="Kucharzyk K."/>
            <person name="Murdoch R.W."/>
            <person name="Higgins S."/>
            <person name="Loffler F."/>
        </authorList>
    </citation>
    <scope>NUCLEOTIDE SEQUENCE</scope>
</reference>
<sequence>MTYNFDEGISDNCFNCPVVAYYPEVVKNNISRIREIDYIMPYLDLNSDKSTIKNIYNSLKDRYNNITKEKVKTAYYKAIEEYKNYKLDILERGKEAIKYARENSLLIVVLAGRPYHVDKEINHGIDRMINSLGLVILTEDSISIDKKDTKIKMLNQWTYQARLFNAANFVTKNEDMQLVQLVSFGCGTDAITADETKRILESKGKLYTQLKIDETSNLGAAKIRIRSMVEAIKSR</sequence>
<proteinExistence type="predicted"/>
<dbReference type="EMBL" id="VSSQ01000405">
    <property type="protein sequence ID" value="MPL93850.1"/>
    <property type="molecule type" value="Genomic_DNA"/>
</dbReference>
<protein>
    <recommendedName>
        <fullName evidence="1">DUF2229 domain-containing protein</fullName>
    </recommendedName>
</protein>
<evidence type="ECO:0000259" key="1">
    <source>
        <dbReference type="Pfam" id="PF09989"/>
    </source>
</evidence>
<accession>A0A644VRN3</accession>
<dbReference type="InterPro" id="IPR051805">
    <property type="entry name" value="Dehydratase_Activator_Redct"/>
</dbReference>
<organism evidence="2">
    <name type="scientific">bioreactor metagenome</name>
    <dbReference type="NCBI Taxonomy" id="1076179"/>
    <lineage>
        <taxon>unclassified sequences</taxon>
        <taxon>metagenomes</taxon>
        <taxon>ecological metagenomes</taxon>
    </lineage>
</organism>
<dbReference type="Pfam" id="PF09989">
    <property type="entry name" value="DUF2229"/>
    <property type="match status" value="1"/>
</dbReference>
<dbReference type="PANTHER" id="PTHR32329">
    <property type="entry name" value="BIFUNCTIONAL PROTEIN [INCLUDES 2-HYDROXYACYL-COA DEHYDRATASE (N-TER) AND ITS ACTIVATOR DOMAIN (C_TERM)-RELATED"/>
    <property type="match status" value="1"/>
</dbReference>
<name>A0A644VRN3_9ZZZZ</name>
<dbReference type="AlphaFoldDB" id="A0A644VRN3"/>
<dbReference type="PANTHER" id="PTHR32329:SF4">
    <property type="entry name" value="ACTIVATOR OF 2-HYDROXYACYL-COA DEHYDRATASE"/>
    <property type="match status" value="1"/>
</dbReference>
<gene>
    <name evidence="2" type="ORF">SDC9_39997</name>
</gene>
<dbReference type="InterPro" id="IPR018709">
    <property type="entry name" value="CoA_activase_DUF2229"/>
</dbReference>
<comment type="caution">
    <text evidence="2">The sequence shown here is derived from an EMBL/GenBank/DDBJ whole genome shotgun (WGS) entry which is preliminary data.</text>
</comment>
<evidence type="ECO:0000313" key="2">
    <source>
        <dbReference type="EMBL" id="MPL93850.1"/>
    </source>
</evidence>